<evidence type="ECO:0000313" key="1">
    <source>
        <dbReference type="EMBL" id="KAH6936460.1"/>
    </source>
</evidence>
<proteinExistence type="predicted"/>
<organism evidence="1 2">
    <name type="scientific">Hyalomma asiaticum</name>
    <name type="common">Tick</name>
    <dbReference type="NCBI Taxonomy" id="266040"/>
    <lineage>
        <taxon>Eukaryota</taxon>
        <taxon>Metazoa</taxon>
        <taxon>Ecdysozoa</taxon>
        <taxon>Arthropoda</taxon>
        <taxon>Chelicerata</taxon>
        <taxon>Arachnida</taxon>
        <taxon>Acari</taxon>
        <taxon>Parasitiformes</taxon>
        <taxon>Ixodida</taxon>
        <taxon>Ixodoidea</taxon>
        <taxon>Ixodidae</taxon>
        <taxon>Hyalomminae</taxon>
        <taxon>Hyalomma</taxon>
    </lineage>
</organism>
<comment type="caution">
    <text evidence="1">The sequence shown here is derived from an EMBL/GenBank/DDBJ whole genome shotgun (WGS) entry which is preliminary data.</text>
</comment>
<reference evidence="1" key="1">
    <citation type="submission" date="2020-05" db="EMBL/GenBank/DDBJ databases">
        <title>Large-scale comparative analyses of tick genomes elucidate their genetic diversity and vector capacities.</title>
        <authorList>
            <person name="Jia N."/>
            <person name="Wang J."/>
            <person name="Shi W."/>
            <person name="Du L."/>
            <person name="Sun Y."/>
            <person name="Zhan W."/>
            <person name="Jiang J."/>
            <person name="Wang Q."/>
            <person name="Zhang B."/>
            <person name="Ji P."/>
            <person name="Sakyi L.B."/>
            <person name="Cui X."/>
            <person name="Yuan T."/>
            <person name="Jiang B."/>
            <person name="Yang W."/>
            <person name="Lam T.T.-Y."/>
            <person name="Chang Q."/>
            <person name="Ding S."/>
            <person name="Wang X."/>
            <person name="Zhu J."/>
            <person name="Ruan X."/>
            <person name="Zhao L."/>
            <person name="Wei J."/>
            <person name="Que T."/>
            <person name="Du C."/>
            <person name="Cheng J."/>
            <person name="Dai P."/>
            <person name="Han X."/>
            <person name="Huang E."/>
            <person name="Gao Y."/>
            <person name="Liu J."/>
            <person name="Shao H."/>
            <person name="Ye R."/>
            <person name="Li L."/>
            <person name="Wei W."/>
            <person name="Wang X."/>
            <person name="Wang C."/>
            <person name="Yang T."/>
            <person name="Huo Q."/>
            <person name="Li W."/>
            <person name="Guo W."/>
            <person name="Chen H."/>
            <person name="Zhou L."/>
            <person name="Ni X."/>
            <person name="Tian J."/>
            <person name="Zhou Y."/>
            <person name="Sheng Y."/>
            <person name="Liu T."/>
            <person name="Pan Y."/>
            <person name="Xia L."/>
            <person name="Li J."/>
            <person name="Zhao F."/>
            <person name="Cao W."/>
        </authorList>
    </citation>
    <scope>NUCLEOTIDE SEQUENCE</scope>
    <source>
        <strain evidence="1">Hyas-2018</strain>
    </source>
</reference>
<sequence length="484" mass="54385">MYSEYLSDRIERVKAQCVNVSRCSTTCKCDEECVSNVAYLSPDISYREFFLQYASSNTPCILSPQHTSDWRSRLEWVDSSGRPKLEFLKSSFGSATVPVSDCSVKQYDSPSCCEITFSEYVDYWQKLIDSGHDYCANPCLYLKDWHFTRDFPTYVPYATPKYFTSDWLNEYWDLRTDVKDDFRFVYMGPKGSWTPLHTDVFKSFSWSANICGRKLWYLFPPREGQVNKGKKNKPPCDVNTLLEESVKDAAEAPNLPKQERNMPYLKVIQNPGEIIFVPSNWYHQVHNLDDTISINHNFLNACNVKTVMINLMAALIDVQEEIADFQDTDGFQEHCQPGPRLDVSDGAAPRRLQGPSRLPLTSTAPDLGALSSFWQVAVVCRCAGAVYFGAAMGLRAPSAGIASREVLAGKKGGRTTVPFDGVSWPLVAVPDYVYVCPCFFRFVYALPLGAFSLFGAVDRSSVAKSCSGRNFEISAGSAVVFLRS</sequence>
<keyword evidence="2" id="KW-1185">Reference proteome</keyword>
<protein>
    <submittedName>
        <fullName evidence="1">Uncharacterized protein</fullName>
    </submittedName>
</protein>
<accession>A0ACB7SP49</accession>
<evidence type="ECO:0000313" key="2">
    <source>
        <dbReference type="Proteomes" id="UP000821845"/>
    </source>
</evidence>
<dbReference type="Proteomes" id="UP000821845">
    <property type="component" value="Chromosome 3"/>
</dbReference>
<dbReference type="EMBL" id="CM023483">
    <property type="protein sequence ID" value="KAH6936460.1"/>
    <property type="molecule type" value="Genomic_DNA"/>
</dbReference>
<gene>
    <name evidence="1" type="ORF">HPB50_017586</name>
</gene>
<name>A0ACB7SP49_HYAAI</name>